<name>A0AAE3AAW0_9FIRM</name>
<feature type="transmembrane region" description="Helical" evidence="1">
    <location>
        <begin position="36"/>
        <end position="68"/>
    </location>
</feature>
<dbReference type="AlphaFoldDB" id="A0AAE3AAW0"/>
<dbReference type="RefSeq" id="WP_308459781.1">
    <property type="nucleotide sequence ID" value="NZ_JAJEPS010000013.1"/>
</dbReference>
<gene>
    <name evidence="2" type="ORF">LKD36_12570</name>
</gene>
<keyword evidence="1" id="KW-0472">Membrane</keyword>
<accession>A0AAE3AAW0</accession>
<organism evidence="2 3">
    <name type="scientific">Hominiventricola filiformis</name>
    <dbReference type="NCBI Taxonomy" id="2885352"/>
    <lineage>
        <taxon>Bacteria</taxon>
        <taxon>Bacillati</taxon>
        <taxon>Bacillota</taxon>
        <taxon>Clostridia</taxon>
        <taxon>Lachnospirales</taxon>
        <taxon>Lachnospiraceae</taxon>
        <taxon>Hominiventricola</taxon>
    </lineage>
</organism>
<comment type="caution">
    <text evidence="2">The sequence shown here is derived from an EMBL/GenBank/DDBJ whole genome shotgun (WGS) entry which is preliminary data.</text>
</comment>
<reference evidence="2 3" key="1">
    <citation type="submission" date="2021-10" db="EMBL/GenBank/DDBJ databases">
        <title>Anaerobic single-cell dispensing facilitates the cultivation of human gut bacteria.</title>
        <authorList>
            <person name="Afrizal A."/>
        </authorList>
    </citation>
    <scope>NUCLEOTIDE SEQUENCE [LARGE SCALE GENOMIC DNA]</scope>
    <source>
        <strain evidence="2 3">CLA-AA-H276</strain>
    </source>
</reference>
<evidence type="ECO:0000313" key="2">
    <source>
        <dbReference type="EMBL" id="MCC2127000.1"/>
    </source>
</evidence>
<sequence>MWTLIFLLLMIAVFGKLIFFAVKMTWGVTKILFTLVFFPLILIGLVMAGLMYIALPILLVVGIITWFVKTVF</sequence>
<keyword evidence="3" id="KW-1185">Reference proteome</keyword>
<evidence type="ECO:0000313" key="3">
    <source>
        <dbReference type="Proteomes" id="UP001198220"/>
    </source>
</evidence>
<evidence type="ECO:0000256" key="1">
    <source>
        <dbReference type="SAM" id="Phobius"/>
    </source>
</evidence>
<dbReference type="Proteomes" id="UP001198220">
    <property type="component" value="Unassembled WGS sequence"/>
</dbReference>
<proteinExistence type="predicted"/>
<dbReference type="EMBL" id="JAJEPS010000013">
    <property type="protein sequence ID" value="MCC2127000.1"/>
    <property type="molecule type" value="Genomic_DNA"/>
</dbReference>
<protein>
    <submittedName>
        <fullName evidence="2">Uncharacterized protein</fullName>
    </submittedName>
</protein>
<keyword evidence="1" id="KW-0812">Transmembrane</keyword>
<keyword evidence="1" id="KW-1133">Transmembrane helix</keyword>